<evidence type="ECO:0000313" key="6">
    <source>
        <dbReference type="Proteomes" id="UP001161389"/>
    </source>
</evidence>
<dbReference type="SUPFAM" id="SSF51556">
    <property type="entry name" value="Metallo-dependent hydrolases"/>
    <property type="match status" value="1"/>
</dbReference>
<dbReference type="CDD" id="cd01310">
    <property type="entry name" value="TatD_DNAse"/>
    <property type="match status" value="1"/>
</dbReference>
<evidence type="ECO:0000256" key="1">
    <source>
        <dbReference type="ARBA" id="ARBA00009275"/>
    </source>
</evidence>
<dbReference type="Pfam" id="PF01026">
    <property type="entry name" value="TatD_DNase"/>
    <property type="match status" value="1"/>
</dbReference>
<dbReference type="EMBL" id="BSNM01000026">
    <property type="protein sequence ID" value="GLQ33232.1"/>
    <property type="molecule type" value="Genomic_DNA"/>
</dbReference>
<feature type="binding site" evidence="4">
    <location>
        <position position="205"/>
    </location>
    <ligand>
        <name>a divalent metal cation</name>
        <dbReference type="ChEBI" id="CHEBI:60240"/>
        <label>1</label>
    </ligand>
</feature>
<accession>A0AA37SBQ6</accession>
<keyword evidence="3" id="KW-0378">Hydrolase</keyword>
<comment type="similarity">
    <text evidence="1">Belongs to the metallo-dependent hydrolases superfamily. TatD-type hydrolase family.</text>
</comment>
<evidence type="ECO:0000256" key="2">
    <source>
        <dbReference type="ARBA" id="ARBA00022723"/>
    </source>
</evidence>
<protein>
    <submittedName>
        <fullName evidence="5">Deoxyribonuclease</fullName>
    </submittedName>
</protein>
<feature type="binding site" evidence="4">
    <location>
        <position position="9"/>
    </location>
    <ligand>
        <name>a divalent metal cation</name>
        <dbReference type="ChEBI" id="CHEBI:60240"/>
        <label>1</label>
    </ligand>
</feature>
<feature type="binding site" evidence="4">
    <location>
        <position position="132"/>
    </location>
    <ligand>
        <name>a divalent metal cation</name>
        <dbReference type="ChEBI" id="CHEBI:60240"/>
        <label>2</label>
    </ligand>
</feature>
<organism evidence="5 6">
    <name type="scientific">Litoribrevibacter albus</name>
    <dbReference type="NCBI Taxonomy" id="1473156"/>
    <lineage>
        <taxon>Bacteria</taxon>
        <taxon>Pseudomonadati</taxon>
        <taxon>Pseudomonadota</taxon>
        <taxon>Gammaproteobacteria</taxon>
        <taxon>Oceanospirillales</taxon>
        <taxon>Oceanospirillaceae</taxon>
        <taxon>Litoribrevibacter</taxon>
    </lineage>
</organism>
<dbReference type="Gene3D" id="3.20.20.140">
    <property type="entry name" value="Metal-dependent hydrolases"/>
    <property type="match status" value="1"/>
</dbReference>
<dbReference type="PANTHER" id="PTHR46124">
    <property type="entry name" value="D-AMINOACYL-TRNA DEACYLASE"/>
    <property type="match status" value="1"/>
</dbReference>
<dbReference type="InterPro" id="IPR001130">
    <property type="entry name" value="TatD-like"/>
</dbReference>
<dbReference type="InterPro" id="IPR018228">
    <property type="entry name" value="DNase_TatD-rel_CS"/>
</dbReference>
<dbReference type="PANTHER" id="PTHR46124:SF3">
    <property type="entry name" value="HYDROLASE"/>
    <property type="match status" value="1"/>
</dbReference>
<name>A0AA37SBQ6_9GAMM</name>
<comment type="caution">
    <text evidence="5">The sequence shown here is derived from an EMBL/GenBank/DDBJ whole genome shotgun (WGS) entry which is preliminary data.</text>
</comment>
<proteinExistence type="inferred from homology"/>
<keyword evidence="6" id="KW-1185">Reference proteome</keyword>
<dbReference type="AlphaFoldDB" id="A0AA37SBQ6"/>
<dbReference type="GO" id="GO:0005829">
    <property type="term" value="C:cytosol"/>
    <property type="evidence" value="ECO:0007669"/>
    <property type="project" value="TreeGrafter"/>
</dbReference>
<dbReference type="FunFam" id="3.20.20.140:FF:000005">
    <property type="entry name" value="TatD family hydrolase"/>
    <property type="match status" value="1"/>
</dbReference>
<dbReference type="GO" id="GO:0046872">
    <property type="term" value="F:metal ion binding"/>
    <property type="evidence" value="ECO:0007669"/>
    <property type="project" value="UniProtKB-KW"/>
</dbReference>
<dbReference type="RefSeq" id="WP_284383563.1">
    <property type="nucleotide sequence ID" value="NZ_BSNM01000026.1"/>
</dbReference>
<sequence>MRYFDTHCHLDFEVFDSSLESLLVACRSSGIDRFVIPGTRVSSIPKIRSIQKQNEGVYVAFGIHPFFVDDDSLSDLPELERNLISAECDPSLVAVGEIGLDRFCDADYELQCRVFEAQLALALKLGLPVILHNRKSDQRILDALTRYPVKGGVVHGFSGSYETAMRFIDRGFKIGIGGVVTWENARKVRDMVVRLPLDAIVLETDAPDMSPQWAKGQVNSPSELPAIARYLSELKKIDLAMLCEQLYRNSCELFFD</sequence>
<dbReference type="PIRSF" id="PIRSF005902">
    <property type="entry name" value="DNase_TatD"/>
    <property type="match status" value="1"/>
</dbReference>
<dbReference type="InterPro" id="IPR032466">
    <property type="entry name" value="Metal_Hydrolase"/>
</dbReference>
<dbReference type="Proteomes" id="UP001161389">
    <property type="component" value="Unassembled WGS sequence"/>
</dbReference>
<dbReference type="PROSITE" id="PS01137">
    <property type="entry name" value="TATD_1"/>
    <property type="match status" value="1"/>
</dbReference>
<feature type="binding site" evidence="4">
    <location>
        <position position="7"/>
    </location>
    <ligand>
        <name>a divalent metal cation</name>
        <dbReference type="ChEBI" id="CHEBI:60240"/>
        <label>1</label>
    </ligand>
</feature>
<dbReference type="GO" id="GO:0016788">
    <property type="term" value="F:hydrolase activity, acting on ester bonds"/>
    <property type="evidence" value="ECO:0007669"/>
    <property type="project" value="InterPro"/>
</dbReference>
<gene>
    <name evidence="5" type="ORF">GCM10007876_37120</name>
</gene>
<reference evidence="5" key="2">
    <citation type="submission" date="2023-01" db="EMBL/GenBank/DDBJ databases">
        <title>Draft genome sequence of Litoribrevibacter albus strain NBRC 110071.</title>
        <authorList>
            <person name="Sun Q."/>
            <person name="Mori K."/>
        </authorList>
    </citation>
    <scope>NUCLEOTIDE SEQUENCE</scope>
    <source>
        <strain evidence="5">NBRC 110071</strain>
    </source>
</reference>
<feature type="binding site" evidence="4">
    <location>
        <position position="97"/>
    </location>
    <ligand>
        <name>a divalent metal cation</name>
        <dbReference type="ChEBI" id="CHEBI:60240"/>
        <label>1</label>
    </ligand>
</feature>
<evidence type="ECO:0000256" key="4">
    <source>
        <dbReference type="PIRSR" id="PIRSR005902-1"/>
    </source>
</evidence>
<keyword evidence="2 4" id="KW-0479">Metal-binding</keyword>
<evidence type="ECO:0000313" key="5">
    <source>
        <dbReference type="EMBL" id="GLQ33232.1"/>
    </source>
</evidence>
<feature type="binding site" evidence="4">
    <location>
        <position position="155"/>
    </location>
    <ligand>
        <name>a divalent metal cation</name>
        <dbReference type="ChEBI" id="CHEBI:60240"/>
        <label>2</label>
    </ligand>
</feature>
<evidence type="ECO:0000256" key="3">
    <source>
        <dbReference type="ARBA" id="ARBA00022801"/>
    </source>
</evidence>
<reference evidence="5" key="1">
    <citation type="journal article" date="2014" name="Int. J. Syst. Evol. Microbiol.">
        <title>Complete genome sequence of Corynebacterium casei LMG S-19264T (=DSM 44701T), isolated from a smear-ripened cheese.</title>
        <authorList>
            <consortium name="US DOE Joint Genome Institute (JGI-PGF)"/>
            <person name="Walter F."/>
            <person name="Albersmeier A."/>
            <person name="Kalinowski J."/>
            <person name="Ruckert C."/>
        </authorList>
    </citation>
    <scope>NUCLEOTIDE SEQUENCE</scope>
    <source>
        <strain evidence="5">NBRC 110071</strain>
    </source>
</reference>